<feature type="domain" description="7,8-dihydro-6-hydroxymethylpterin-pyrophosphokinase" evidence="13">
    <location>
        <begin position="93"/>
        <end position="104"/>
    </location>
</feature>
<dbReference type="PANTHER" id="PTHR43071">
    <property type="entry name" value="2-AMINO-4-HYDROXY-6-HYDROXYMETHYLDIHYDROPTERIDINE PYROPHOSPHOKINASE"/>
    <property type="match status" value="1"/>
</dbReference>
<comment type="function">
    <text evidence="10">Catalyzes the transfer of pyrophosphate from adenosine triphosphate (ATP) to 6-hydroxymethyl-7,8-dihydropterin, an enzymatic step in folate biosynthesis pathway.</text>
</comment>
<dbReference type="PANTHER" id="PTHR43071:SF1">
    <property type="entry name" value="2-AMINO-4-HYDROXY-6-HYDROXYMETHYLDIHYDROPTERIDINE PYROPHOSPHOKINASE"/>
    <property type="match status" value="1"/>
</dbReference>
<keyword evidence="9" id="KW-0289">Folate biosynthesis</keyword>
<evidence type="ECO:0000256" key="8">
    <source>
        <dbReference type="ARBA" id="ARBA00022840"/>
    </source>
</evidence>
<keyword evidence="5" id="KW-0808">Transferase</keyword>
<evidence type="ECO:0000256" key="5">
    <source>
        <dbReference type="ARBA" id="ARBA00022679"/>
    </source>
</evidence>
<gene>
    <name evidence="14" type="ORF">SAMN04487931_103126</name>
</gene>
<accession>A0A1H2EHM6</accession>
<evidence type="ECO:0000256" key="11">
    <source>
        <dbReference type="ARBA" id="ARBA00029766"/>
    </source>
</evidence>
<dbReference type="GO" id="GO:0016301">
    <property type="term" value="F:kinase activity"/>
    <property type="evidence" value="ECO:0007669"/>
    <property type="project" value="UniProtKB-KW"/>
</dbReference>
<dbReference type="SUPFAM" id="SSF55083">
    <property type="entry name" value="6-hydroxymethyl-7,8-dihydropterin pyrophosphokinase, HPPK"/>
    <property type="match status" value="1"/>
</dbReference>
<keyword evidence="7 14" id="KW-0418">Kinase</keyword>
<evidence type="ECO:0000256" key="2">
    <source>
        <dbReference type="ARBA" id="ARBA00005810"/>
    </source>
</evidence>
<dbReference type="RefSeq" id="WP_014957920.1">
    <property type="nucleotide sequence ID" value="NZ_FNLL01000003.1"/>
</dbReference>
<dbReference type="CDD" id="cd00483">
    <property type="entry name" value="HPPK"/>
    <property type="match status" value="1"/>
</dbReference>
<dbReference type="InterPro" id="IPR000550">
    <property type="entry name" value="Hppk"/>
</dbReference>
<keyword evidence="8" id="KW-0067">ATP-binding</keyword>
<evidence type="ECO:0000259" key="13">
    <source>
        <dbReference type="PROSITE" id="PS00794"/>
    </source>
</evidence>
<dbReference type="GO" id="GO:0046656">
    <property type="term" value="P:folic acid biosynthetic process"/>
    <property type="evidence" value="ECO:0007669"/>
    <property type="project" value="UniProtKB-KW"/>
</dbReference>
<comment type="similarity">
    <text evidence="2">Belongs to the HPPK family.</text>
</comment>
<organism evidence="14 15">
    <name type="scientific">Desulfobacula phenolica</name>
    <dbReference type="NCBI Taxonomy" id="90732"/>
    <lineage>
        <taxon>Bacteria</taxon>
        <taxon>Pseudomonadati</taxon>
        <taxon>Thermodesulfobacteriota</taxon>
        <taxon>Desulfobacteria</taxon>
        <taxon>Desulfobacterales</taxon>
        <taxon>Desulfobacteraceae</taxon>
        <taxon>Desulfobacula</taxon>
    </lineage>
</organism>
<dbReference type="InterPro" id="IPR035907">
    <property type="entry name" value="Hppk_sf"/>
</dbReference>
<keyword evidence="6" id="KW-0547">Nucleotide-binding</keyword>
<dbReference type="Pfam" id="PF01288">
    <property type="entry name" value="HPPK"/>
    <property type="match status" value="1"/>
</dbReference>
<comment type="pathway">
    <text evidence="1">Cofactor biosynthesis; tetrahydrofolate biosynthesis; 2-amino-4-hydroxy-6-hydroxymethyl-7,8-dihydropteridine diphosphate from 7,8-dihydroneopterin triphosphate: step 4/4.</text>
</comment>
<keyword evidence="15" id="KW-1185">Reference proteome</keyword>
<dbReference type="GO" id="GO:0046654">
    <property type="term" value="P:tetrahydrofolate biosynthetic process"/>
    <property type="evidence" value="ECO:0007669"/>
    <property type="project" value="UniProtKB-UniPathway"/>
</dbReference>
<dbReference type="AlphaFoldDB" id="A0A1H2EHM6"/>
<dbReference type="EMBL" id="FNLL01000003">
    <property type="protein sequence ID" value="SDT94636.1"/>
    <property type="molecule type" value="Genomic_DNA"/>
</dbReference>
<evidence type="ECO:0000256" key="3">
    <source>
        <dbReference type="ARBA" id="ARBA00013253"/>
    </source>
</evidence>
<evidence type="ECO:0000256" key="9">
    <source>
        <dbReference type="ARBA" id="ARBA00022909"/>
    </source>
</evidence>
<evidence type="ECO:0000313" key="15">
    <source>
        <dbReference type="Proteomes" id="UP000199608"/>
    </source>
</evidence>
<dbReference type="Proteomes" id="UP000199608">
    <property type="component" value="Unassembled WGS sequence"/>
</dbReference>
<dbReference type="GO" id="GO:0003848">
    <property type="term" value="F:2-amino-4-hydroxy-6-hydroxymethyldihydropteridine diphosphokinase activity"/>
    <property type="evidence" value="ECO:0007669"/>
    <property type="project" value="UniProtKB-EC"/>
</dbReference>
<evidence type="ECO:0000256" key="12">
    <source>
        <dbReference type="ARBA" id="ARBA00033413"/>
    </source>
</evidence>
<evidence type="ECO:0000313" key="14">
    <source>
        <dbReference type="EMBL" id="SDT94636.1"/>
    </source>
</evidence>
<name>A0A1H2EHM6_9BACT</name>
<evidence type="ECO:0000256" key="6">
    <source>
        <dbReference type="ARBA" id="ARBA00022741"/>
    </source>
</evidence>
<dbReference type="NCBIfam" id="TIGR01498">
    <property type="entry name" value="folK"/>
    <property type="match status" value="1"/>
</dbReference>
<dbReference type="UniPathway" id="UPA00077">
    <property type="reaction ID" value="UER00155"/>
</dbReference>
<protein>
    <recommendedName>
        <fullName evidence="4">2-amino-4-hydroxy-6-hydroxymethyldihydropteridine pyrophosphokinase</fullName>
        <ecNumber evidence="3">2.7.6.3</ecNumber>
    </recommendedName>
    <alternativeName>
        <fullName evidence="11">6-hydroxymethyl-7,8-dihydropterin pyrophosphokinase</fullName>
    </alternativeName>
    <alternativeName>
        <fullName evidence="12">7,8-dihydro-6-hydroxymethylpterin-pyrophosphokinase</fullName>
    </alternativeName>
</protein>
<dbReference type="GO" id="GO:0005524">
    <property type="term" value="F:ATP binding"/>
    <property type="evidence" value="ECO:0007669"/>
    <property type="project" value="UniProtKB-KW"/>
</dbReference>
<sequence>MKMKQHTAYLSIGSNKGHKKKNLETAIRHLHSHPHIDVLGVSSFYRTEPQNFTDQDWFVNAALKIQTVLNPEDLLAALKVLEKDLDKDGKPFRFGPRIIDLDIIYYDDLILKTELLEIPHPRMHERCFVLIPICDIGANAIHPVLNCRSDELLKKIEQQETQKVILLD</sequence>
<proteinExistence type="inferred from homology"/>
<evidence type="ECO:0000256" key="10">
    <source>
        <dbReference type="ARBA" id="ARBA00029409"/>
    </source>
</evidence>
<evidence type="ECO:0000256" key="4">
    <source>
        <dbReference type="ARBA" id="ARBA00016218"/>
    </source>
</evidence>
<dbReference type="EC" id="2.7.6.3" evidence="3"/>
<dbReference type="PROSITE" id="PS00794">
    <property type="entry name" value="HPPK"/>
    <property type="match status" value="1"/>
</dbReference>
<dbReference type="Gene3D" id="3.30.70.560">
    <property type="entry name" value="7,8-Dihydro-6-hydroxymethylpterin-pyrophosphokinase HPPK"/>
    <property type="match status" value="1"/>
</dbReference>
<evidence type="ECO:0000256" key="7">
    <source>
        <dbReference type="ARBA" id="ARBA00022777"/>
    </source>
</evidence>
<evidence type="ECO:0000256" key="1">
    <source>
        <dbReference type="ARBA" id="ARBA00005051"/>
    </source>
</evidence>
<reference evidence="15" key="1">
    <citation type="submission" date="2016-10" db="EMBL/GenBank/DDBJ databases">
        <authorList>
            <person name="Varghese N."/>
            <person name="Submissions S."/>
        </authorList>
    </citation>
    <scope>NUCLEOTIDE SEQUENCE [LARGE SCALE GENOMIC DNA]</scope>
    <source>
        <strain evidence="15">DSM 3384</strain>
    </source>
</reference>